<dbReference type="InterPro" id="IPR032819">
    <property type="entry name" value="TruB_C"/>
</dbReference>
<keyword evidence="3 5" id="KW-0819">tRNA processing</keyword>
<organism evidence="9 10">
    <name type="scientific">Ancylobacter novellus</name>
    <name type="common">Thiobacillus novellus</name>
    <dbReference type="NCBI Taxonomy" id="921"/>
    <lineage>
        <taxon>Bacteria</taxon>
        <taxon>Pseudomonadati</taxon>
        <taxon>Pseudomonadota</taxon>
        <taxon>Alphaproteobacteria</taxon>
        <taxon>Hyphomicrobiales</taxon>
        <taxon>Xanthobacteraceae</taxon>
        <taxon>Ancylobacter</taxon>
    </lineage>
</organism>
<dbReference type="PANTHER" id="PTHR13767">
    <property type="entry name" value="TRNA-PSEUDOURIDINE SYNTHASE"/>
    <property type="match status" value="1"/>
</dbReference>
<dbReference type="Pfam" id="PF01509">
    <property type="entry name" value="TruB_N"/>
    <property type="match status" value="1"/>
</dbReference>
<evidence type="ECO:0000259" key="6">
    <source>
        <dbReference type="Pfam" id="PF01509"/>
    </source>
</evidence>
<reference evidence="9 10" key="1">
    <citation type="submission" date="2017-08" db="EMBL/GenBank/DDBJ databases">
        <title>Infants hospitalized years apart are colonized by the same room-sourced microbial strains.</title>
        <authorList>
            <person name="Brooks B."/>
            <person name="Olm M.R."/>
            <person name="Firek B.A."/>
            <person name="Baker R."/>
            <person name="Thomas B.C."/>
            <person name="Morowitz M.J."/>
            <person name="Banfield J.F."/>
        </authorList>
    </citation>
    <scope>NUCLEOTIDE SEQUENCE [LARGE SCALE GENOMIC DNA]</scope>
    <source>
        <strain evidence="9">S2_005_003_R2_43</strain>
    </source>
</reference>
<dbReference type="EMBL" id="QFPN01000008">
    <property type="protein sequence ID" value="PZQ13117.1"/>
    <property type="molecule type" value="Genomic_DNA"/>
</dbReference>
<evidence type="ECO:0000256" key="3">
    <source>
        <dbReference type="ARBA" id="ARBA00022694"/>
    </source>
</evidence>
<dbReference type="InterPro" id="IPR014780">
    <property type="entry name" value="tRNA_psdUridine_synth_TruB"/>
</dbReference>
<evidence type="ECO:0000256" key="4">
    <source>
        <dbReference type="ARBA" id="ARBA00023235"/>
    </source>
</evidence>
<evidence type="ECO:0000259" key="7">
    <source>
        <dbReference type="Pfam" id="PF09157"/>
    </source>
</evidence>
<evidence type="ECO:0000256" key="1">
    <source>
        <dbReference type="ARBA" id="ARBA00000385"/>
    </source>
</evidence>
<dbReference type="GO" id="GO:1990481">
    <property type="term" value="P:mRNA pseudouridine synthesis"/>
    <property type="evidence" value="ECO:0007669"/>
    <property type="project" value="TreeGrafter"/>
</dbReference>
<comment type="function">
    <text evidence="5">Responsible for synthesis of pseudouridine from uracil-55 in the psi GC loop of transfer RNAs.</text>
</comment>
<feature type="active site" description="Nucleophile" evidence="5">
    <location>
        <position position="47"/>
    </location>
</feature>
<dbReference type="Gene3D" id="3.30.2350.10">
    <property type="entry name" value="Pseudouridine synthase"/>
    <property type="match status" value="1"/>
</dbReference>
<dbReference type="AlphaFoldDB" id="A0A2W5M0D1"/>
<proteinExistence type="inferred from homology"/>
<protein>
    <recommendedName>
        <fullName evidence="5">tRNA pseudouridine synthase B</fullName>
        <ecNumber evidence="5">5.4.99.25</ecNumber>
    </recommendedName>
    <alternativeName>
        <fullName evidence="5">tRNA pseudouridine(55) synthase</fullName>
        <shortName evidence="5">Psi55 synthase</shortName>
    </alternativeName>
    <alternativeName>
        <fullName evidence="5">tRNA pseudouridylate synthase</fullName>
    </alternativeName>
    <alternativeName>
        <fullName evidence="5">tRNA-uridine isomerase</fullName>
    </alternativeName>
</protein>
<comment type="similarity">
    <text evidence="2 5">Belongs to the pseudouridine synthase TruB family. Type 1 subfamily.</text>
</comment>
<dbReference type="Proteomes" id="UP000249577">
    <property type="component" value="Unassembled WGS sequence"/>
</dbReference>
<comment type="catalytic activity">
    <reaction evidence="1 5">
        <text>uridine(55) in tRNA = pseudouridine(55) in tRNA</text>
        <dbReference type="Rhea" id="RHEA:42532"/>
        <dbReference type="Rhea" id="RHEA-COMP:10101"/>
        <dbReference type="Rhea" id="RHEA-COMP:10102"/>
        <dbReference type="ChEBI" id="CHEBI:65314"/>
        <dbReference type="ChEBI" id="CHEBI:65315"/>
        <dbReference type="EC" id="5.4.99.25"/>
    </reaction>
</comment>
<dbReference type="Pfam" id="PF16198">
    <property type="entry name" value="TruB_C_2"/>
    <property type="match status" value="1"/>
</dbReference>
<dbReference type="InterPro" id="IPR015240">
    <property type="entry name" value="tRNA_sdUridine_synth_fam1_C"/>
</dbReference>
<gene>
    <name evidence="5" type="primary">truB</name>
    <name evidence="9" type="ORF">DI565_15780</name>
</gene>
<dbReference type="InterPro" id="IPR002501">
    <property type="entry name" value="PsdUridine_synth_N"/>
</dbReference>
<dbReference type="HAMAP" id="MF_01080">
    <property type="entry name" value="TruB_bact"/>
    <property type="match status" value="1"/>
</dbReference>
<feature type="domain" description="Pseudouridine synthase II N-terminal" evidence="6">
    <location>
        <begin position="32"/>
        <end position="180"/>
    </location>
</feature>
<dbReference type="PANTHER" id="PTHR13767:SF2">
    <property type="entry name" value="PSEUDOURIDYLATE SYNTHASE TRUB1"/>
    <property type="match status" value="1"/>
</dbReference>
<dbReference type="Pfam" id="PF09157">
    <property type="entry name" value="TruB-C_2"/>
    <property type="match status" value="1"/>
</dbReference>
<dbReference type="CDD" id="cd02573">
    <property type="entry name" value="PseudoU_synth_EcTruB"/>
    <property type="match status" value="1"/>
</dbReference>
<evidence type="ECO:0000313" key="10">
    <source>
        <dbReference type="Proteomes" id="UP000249577"/>
    </source>
</evidence>
<dbReference type="InterPro" id="IPR036974">
    <property type="entry name" value="PUA_sf"/>
</dbReference>
<name>A0A2W5M0D1_ANCNO</name>
<dbReference type="GO" id="GO:0160148">
    <property type="term" value="F:tRNA pseudouridine(55) synthase activity"/>
    <property type="evidence" value="ECO:0007669"/>
    <property type="project" value="UniProtKB-EC"/>
</dbReference>
<dbReference type="GO" id="GO:0003723">
    <property type="term" value="F:RNA binding"/>
    <property type="evidence" value="ECO:0007669"/>
    <property type="project" value="InterPro"/>
</dbReference>
<dbReference type="GO" id="GO:0031119">
    <property type="term" value="P:tRNA pseudouridine synthesis"/>
    <property type="evidence" value="ECO:0007669"/>
    <property type="project" value="UniProtKB-UniRule"/>
</dbReference>
<dbReference type="NCBIfam" id="TIGR00431">
    <property type="entry name" value="TruB"/>
    <property type="match status" value="1"/>
</dbReference>
<sequence>MSRRKKGLDISGWLILDKPVGVTSTHAVSKARWLYQAKKAGHAGTLDPLASGILPIAFGEATKTVPFVMDGEKEYRFEVLWGVETDSDDAEGSPVATSERRPTREEIEAALPAFRGSVTQIPPKFSALKIGGERAYDLARDGEEVVLEPRTIEVTRLELVDMPTPDRAVFECECSKGTYVRAIARDLGRALETRAHIVALRRTAVGAFTEDDAVSLEELERLRADPSADKDIAQALLPVETALDDIPALAVNRAEAARLLNGQPVLLRGRDAPMHRGPVSVTTDGALIALGEIDRGELHPRRIFHLDRP</sequence>
<feature type="domain" description="tRNA pseudouridine synthase II TruB subfamily 1 C-terminal" evidence="7">
    <location>
        <begin position="247"/>
        <end position="303"/>
    </location>
</feature>
<dbReference type="EC" id="5.4.99.25" evidence="5"/>
<dbReference type="Gene3D" id="2.30.130.10">
    <property type="entry name" value="PUA domain"/>
    <property type="match status" value="1"/>
</dbReference>
<evidence type="ECO:0000256" key="5">
    <source>
        <dbReference type="HAMAP-Rule" id="MF_01080"/>
    </source>
</evidence>
<evidence type="ECO:0000313" key="9">
    <source>
        <dbReference type="EMBL" id="PZQ13117.1"/>
    </source>
</evidence>
<evidence type="ECO:0000256" key="2">
    <source>
        <dbReference type="ARBA" id="ARBA00005642"/>
    </source>
</evidence>
<keyword evidence="4 5" id="KW-0413">Isomerase</keyword>
<evidence type="ECO:0000259" key="8">
    <source>
        <dbReference type="Pfam" id="PF16198"/>
    </source>
</evidence>
<comment type="caution">
    <text evidence="9">The sequence shown here is derived from an EMBL/GenBank/DDBJ whole genome shotgun (WGS) entry which is preliminary data.</text>
</comment>
<feature type="domain" description="tRNA pseudouridylate synthase B C-terminal" evidence="8">
    <location>
        <begin position="181"/>
        <end position="243"/>
    </location>
</feature>
<dbReference type="SUPFAM" id="SSF55120">
    <property type="entry name" value="Pseudouridine synthase"/>
    <property type="match status" value="1"/>
</dbReference>
<accession>A0A2W5M0D1</accession>
<dbReference type="InterPro" id="IPR020103">
    <property type="entry name" value="PsdUridine_synth_cat_dom_sf"/>
</dbReference>